<evidence type="ECO:0000256" key="6">
    <source>
        <dbReference type="PROSITE-ProRule" id="PRU10141"/>
    </source>
</evidence>
<dbReference type="CDD" id="cd14014">
    <property type="entry name" value="STKc_PknB_like"/>
    <property type="match status" value="1"/>
</dbReference>
<proteinExistence type="predicted"/>
<dbReference type="InterPro" id="IPR011009">
    <property type="entry name" value="Kinase-like_dom_sf"/>
</dbReference>
<keyword evidence="3" id="KW-0418">Kinase</keyword>
<dbReference type="InterPro" id="IPR000719">
    <property type="entry name" value="Prot_kinase_dom"/>
</dbReference>
<keyword evidence="5" id="KW-0802">TPR repeat</keyword>
<feature type="domain" description="Protein kinase" evidence="7">
    <location>
        <begin position="84"/>
        <end position="362"/>
    </location>
</feature>
<feature type="repeat" description="TPR" evidence="5">
    <location>
        <begin position="516"/>
        <end position="549"/>
    </location>
</feature>
<dbReference type="RefSeq" id="WP_094545495.1">
    <property type="nucleotide sequence ID" value="NZ_MQWB01000001.1"/>
</dbReference>
<dbReference type="SMART" id="SM00028">
    <property type="entry name" value="TPR"/>
    <property type="match status" value="6"/>
</dbReference>
<evidence type="ECO:0000256" key="3">
    <source>
        <dbReference type="ARBA" id="ARBA00022777"/>
    </source>
</evidence>
<feature type="repeat" description="TPR" evidence="5">
    <location>
        <begin position="603"/>
        <end position="636"/>
    </location>
</feature>
<dbReference type="PROSITE" id="PS00107">
    <property type="entry name" value="PROTEIN_KINASE_ATP"/>
    <property type="match status" value="1"/>
</dbReference>
<dbReference type="SUPFAM" id="SSF56112">
    <property type="entry name" value="Protein kinase-like (PK-like)"/>
    <property type="match status" value="1"/>
</dbReference>
<protein>
    <recommendedName>
        <fullName evidence="7">Protein kinase domain-containing protein</fullName>
    </recommendedName>
</protein>
<evidence type="ECO:0000313" key="9">
    <source>
        <dbReference type="Proteomes" id="UP000216446"/>
    </source>
</evidence>
<dbReference type="InterPro" id="IPR019734">
    <property type="entry name" value="TPR_rpt"/>
</dbReference>
<dbReference type="Gene3D" id="3.30.200.20">
    <property type="entry name" value="Phosphorylase Kinase, domain 1"/>
    <property type="match status" value="1"/>
</dbReference>
<evidence type="ECO:0000256" key="4">
    <source>
        <dbReference type="ARBA" id="ARBA00022840"/>
    </source>
</evidence>
<dbReference type="OrthoDB" id="9813021at2"/>
<keyword evidence="4 6" id="KW-0067">ATP-binding</keyword>
<dbReference type="PROSITE" id="PS50005">
    <property type="entry name" value="TPR"/>
    <property type="match status" value="4"/>
</dbReference>
<dbReference type="Proteomes" id="UP000216446">
    <property type="component" value="Unassembled WGS sequence"/>
</dbReference>
<dbReference type="EMBL" id="MQWB01000001">
    <property type="protein sequence ID" value="OZC01875.1"/>
    <property type="molecule type" value="Genomic_DNA"/>
</dbReference>
<evidence type="ECO:0000313" key="8">
    <source>
        <dbReference type="EMBL" id="OZC01875.1"/>
    </source>
</evidence>
<dbReference type="Gene3D" id="1.10.510.10">
    <property type="entry name" value="Transferase(Phosphotransferase) domain 1"/>
    <property type="match status" value="1"/>
</dbReference>
<dbReference type="InterPro" id="IPR017441">
    <property type="entry name" value="Protein_kinase_ATP_BS"/>
</dbReference>
<dbReference type="Pfam" id="PF00069">
    <property type="entry name" value="Pkinase"/>
    <property type="match status" value="1"/>
</dbReference>
<dbReference type="GO" id="GO:0004674">
    <property type="term" value="F:protein serine/threonine kinase activity"/>
    <property type="evidence" value="ECO:0007669"/>
    <property type="project" value="TreeGrafter"/>
</dbReference>
<sequence length="819" mass="89025">MELARWSEIKDRLAEALAVEGVKRTAYLESLSHDVRCEVEALLQADEDHGVLEHPPTSGPPVEDTECFLDLAPDRLIGTTIGPYHIEERVGQGGMGDVYRARRADGLFDREVALKMVRRGANTEAVLRRFAAERQILGRLRHPGIARLLDAGLEDGRPWLAMDYVSGDSITDVARGLPVRERVELMIGVAEAVHTAHQSLVVHRDLKPSNVLVSRDARGLWRPILLDFGIAKILDPESDPDLTSVDGHRPMTRTYAAPEQIRGEVPTTATDVYGLGLLLYEVLVGERPFPDTGHQTALEHAILHDEPLLPSAASGGAPEAQGADPKALRGDLDTICLKALRKEPAERYASAEALAADLRRHLDGLPIEARPPSAGYRVGKFVGRHRVGVAAIAAALLATIALSTVYATSLAQERDRARTEAETAEQVAGVMALMFDRDPFAADAERLDTMRVGTFLTQRGDSVIARLGGQPLVQARLARMLSHLHANLGNYGASEPLARRAVAIYDSLGASGADVSHAHTALASVLSYTGDYEESERHYRRALALAQEAFPPGHASVAEATNNLAYLLSDVSREGALEEAIRLGTRALALTQEALGPDHLDAAQTHNNLGAYLYTADRGSEAAEHYRKALAIRESNLGTHPLVANTLSNLANLLNSEGNAEEAVVLFERAIEIWSQTLGDNHPSISTGLYGLGGAYRDLRRWEDAERAYQRSLDLDRASLPPDHPYIADGLVSVGQIRNEGGRYRQAEAVLREALAIRLSREDTSEEDLAVARAALGYCLLRQKRSEEAIPLLEQAIPALEGDAQTRTQAHLTEARAAR</sequence>
<evidence type="ECO:0000256" key="5">
    <source>
        <dbReference type="PROSITE-ProRule" id="PRU00339"/>
    </source>
</evidence>
<dbReference type="PROSITE" id="PS50011">
    <property type="entry name" value="PROTEIN_KINASE_DOM"/>
    <property type="match status" value="1"/>
</dbReference>
<evidence type="ECO:0000256" key="1">
    <source>
        <dbReference type="ARBA" id="ARBA00022679"/>
    </source>
</evidence>
<dbReference type="Gene3D" id="1.25.40.10">
    <property type="entry name" value="Tetratricopeptide repeat domain"/>
    <property type="match status" value="2"/>
</dbReference>
<gene>
    <name evidence="8" type="ORF">BSZ36_02050</name>
</gene>
<dbReference type="SMART" id="SM00220">
    <property type="entry name" value="S_TKc"/>
    <property type="match status" value="1"/>
</dbReference>
<name>A0A259TVT8_9BACT</name>
<dbReference type="SUPFAM" id="SSF48452">
    <property type="entry name" value="TPR-like"/>
    <property type="match status" value="3"/>
</dbReference>
<accession>A0A259TVT8</accession>
<keyword evidence="2 6" id="KW-0547">Nucleotide-binding</keyword>
<dbReference type="Pfam" id="PF13424">
    <property type="entry name" value="TPR_12"/>
    <property type="match status" value="4"/>
</dbReference>
<dbReference type="GO" id="GO:0005524">
    <property type="term" value="F:ATP binding"/>
    <property type="evidence" value="ECO:0007669"/>
    <property type="project" value="UniProtKB-UniRule"/>
</dbReference>
<dbReference type="InterPro" id="IPR011990">
    <property type="entry name" value="TPR-like_helical_dom_sf"/>
</dbReference>
<comment type="caution">
    <text evidence="8">The sequence shown here is derived from an EMBL/GenBank/DDBJ whole genome shotgun (WGS) entry which is preliminary data.</text>
</comment>
<dbReference type="AlphaFoldDB" id="A0A259TVT8"/>
<dbReference type="PROSITE" id="PS00108">
    <property type="entry name" value="PROTEIN_KINASE_ST"/>
    <property type="match status" value="1"/>
</dbReference>
<reference evidence="8 9" key="1">
    <citation type="submission" date="2016-11" db="EMBL/GenBank/DDBJ databases">
        <title>Study of marine rhodopsin-containing bacteria.</title>
        <authorList>
            <person name="Yoshizawa S."/>
            <person name="Kumagai Y."/>
            <person name="Kogure K."/>
        </authorList>
    </citation>
    <scope>NUCLEOTIDE SEQUENCE [LARGE SCALE GENOMIC DNA]</scope>
    <source>
        <strain evidence="8 9">SG-29</strain>
    </source>
</reference>
<dbReference type="InParanoid" id="A0A259TVT8"/>
<feature type="repeat" description="TPR" evidence="5">
    <location>
        <begin position="686"/>
        <end position="719"/>
    </location>
</feature>
<organism evidence="8 9">
    <name type="scientific">Rubricoccus marinus</name>
    <dbReference type="NCBI Taxonomy" id="716817"/>
    <lineage>
        <taxon>Bacteria</taxon>
        <taxon>Pseudomonadati</taxon>
        <taxon>Rhodothermota</taxon>
        <taxon>Rhodothermia</taxon>
        <taxon>Rhodothermales</taxon>
        <taxon>Rubricoccaceae</taxon>
        <taxon>Rubricoccus</taxon>
    </lineage>
</organism>
<feature type="repeat" description="TPR" evidence="5">
    <location>
        <begin position="644"/>
        <end position="677"/>
    </location>
</feature>
<dbReference type="PANTHER" id="PTHR43289:SF34">
    <property type="entry name" value="SERINE_THREONINE-PROTEIN KINASE YBDM-RELATED"/>
    <property type="match status" value="1"/>
</dbReference>
<keyword evidence="1" id="KW-0808">Transferase</keyword>
<dbReference type="InterPro" id="IPR008271">
    <property type="entry name" value="Ser/Thr_kinase_AS"/>
</dbReference>
<dbReference type="PANTHER" id="PTHR43289">
    <property type="entry name" value="MITOGEN-ACTIVATED PROTEIN KINASE KINASE KINASE 20-RELATED"/>
    <property type="match status" value="1"/>
</dbReference>
<evidence type="ECO:0000259" key="7">
    <source>
        <dbReference type="PROSITE" id="PS50011"/>
    </source>
</evidence>
<evidence type="ECO:0000256" key="2">
    <source>
        <dbReference type="ARBA" id="ARBA00022741"/>
    </source>
</evidence>
<keyword evidence="9" id="KW-1185">Reference proteome</keyword>
<feature type="binding site" evidence="6">
    <location>
        <position position="115"/>
    </location>
    <ligand>
        <name>ATP</name>
        <dbReference type="ChEBI" id="CHEBI:30616"/>
    </ligand>
</feature>